<evidence type="ECO:0000313" key="3">
    <source>
        <dbReference type="Proteomes" id="UP000078541"/>
    </source>
</evidence>
<dbReference type="PANTHER" id="PTHR21301:SF10">
    <property type="entry name" value="REVERSE TRANSCRIPTASE DOMAIN-CONTAINING PROTEIN"/>
    <property type="match status" value="1"/>
</dbReference>
<dbReference type="PANTHER" id="PTHR21301">
    <property type="entry name" value="REVERSE TRANSCRIPTASE"/>
    <property type="match status" value="1"/>
</dbReference>
<gene>
    <name evidence="2" type="ORF">ALC56_08095</name>
</gene>
<organism evidence="2 3">
    <name type="scientific">Trachymyrmex septentrionalis</name>
    <dbReference type="NCBI Taxonomy" id="34720"/>
    <lineage>
        <taxon>Eukaryota</taxon>
        <taxon>Metazoa</taxon>
        <taxon>Ecdysozoa</taxon>
        <taxon>Arthropoda</taxon>
        <taxon>Hexapoda</taxon>
        <taxon>Insecta</taxon>
        <taxon>Pterygota</taxon>
        <taxon>Neoptera</taxon>
        <taxon>Endopterygota</taxon>
        <taxon>Hymenoptera</taxon>
        <taxon>Apocrita</taxon>
        <taxon>Aculeata</taxon>
        <taxon>Formicoidea</taxon>
        <taxon>Formicidae</taxon>
        <taxon>Myrmicinae</taxon>
        <taxon>Trachymyrmex</taxon>
    </lineage>
</organism>
<keyword evidence="3" id="KW-1185">Reference proteome</keyword>
<name>A0A151JW32_9HYME</name>
<feature type="region of interest" description="Disordered" evidence="1">
    <location>
        <begin position="208"/>
        <end position="233"/>
    </location>
</feature>
<evidence type="ECO:0000313" key="2">
    <source>
        <dbReference type="EMBL" id="KYN37533.1"/>
    </source>
</evidence>
<dbReference type="Proteomes" id="UP000078541">
    <property type="component" value="Unassembled WGS sequence"/>
</dbReference>
<reference evidence="2 3" key="1">
    <citation type="submission" date="2016-03" db="EMBL/GenBank/DDBJ databases">
        <title>Trachymyrmex septentrionalis WGS genome.</title>
        <authorList>
            <person name="Nygaard S."/>
            <person name="Hu H."/>
            <person name="Boomsma J."/>
            <person name="Zhang G."/>
        </authorList>
    </citation>
    <scope>NUCLEOTIDE SEQUENCE [LARGE SCALE GENOMIC DNA]</scope>
    <source>
        <strain evidence="2">Tsep2-gDNA-1</strain>
        <tissue evidence="2">Whole body</tissue>
    </source>
</reference>
<sequence length="233" mass="26667">MKLIMKADKDNVTVVLNRADYVHKMEVILSDINTYQRITRDPTKKLTSDLLAFLLDGKILNTDSNSVRVYGLPKKPGNPLRVIVSSINSLLYYFSLFLHNIIHGSIIIFSSIRMRIKIHFNKIIKKQVREYNKTISESFSNIAKSVNLKPAFTIPNTLKKYITTGKDTLERTVLVHHNVIYKNSCHDCDASYIGQRKRQLKTRIAEHSSNINKKSGSPSVISNHQISLNHNFD</sequence>
<evidence type="ECO:0008006" key="4">
    <source>
        <dbReference type="Google" id="ProtNLM"/>
    </source>
</evidence>
<proteinExistence type="predicted"/>
<dbReference type="STRING" id="34720.A0A151JW32"/>
<dbReference type="EMBL" id="KQ981697">
    <property type="protein sequence ID" value="KYN37533.1"/>
    <property type="molecule type" value="Genomic_DNA"/>
</dbReference>
<accession>A0A151JW32</accession>
<evidence type="ECO:0000256" key="1">
    <source>
        <dbReference type="SAM" id="MobiDB-lite"/>
    </source>
</evidence>
<protein>
    <recommendedName>
        <fullName evidence="4">GIY-YIG domain-containing protein</fullName>
    </recommendedName>
</protein>
<dbReference type="AlphaFoldDB" id="A0A151JW32"/>